<dbReference type="Pfam" id="PF01436">
    <property type="entry name" value="NHL"/>
    <property type="match status" value="1"/>
</dbReference>
<feature type="signal peptide" evidence="3">
    <location>
        <begin position="1"/>
        <end position="30"/>
    </location>
</feature>
<proteinExistence type="predicted"/>
<protein>
    <submittedName>
        <fullName evidence="4">NHL repeat-containing protein</fullName>
    </submittedName>
</protein>
<keyword evidence="3" id="KW-0732">Signal</keyword>
<dbReference type="Gene3D" id="2.120.10.30">
    <property type="entry name" value="TolB, C-terminal domain"/>
    <property type="match status" value="1"/>
</dbReference>
<dbReference type="SUPFAM" id="SSF50952">
    <property type="entry name" value="Soluble quinoprotein glucose dehydrogenase"/>
    <property type="match status" value="1"/>
</dbReference>
<dbReference type="InterPro" id="IPR001258">
    <property type="entry name" value="NHL_repeat"/>
</dbReference>
<dbReference type="AlphaFoldDB" id="A0A1G6CQQ0"/>
<evidence type="ECO:0000256" key="3">
    <source>
        <dbReference type="SAM" id="SignalP"/>
    </source>
</evidence>
<dbReference type="RefSeq" id="WP_207645168.1">
    <property type="nucleotide sequence ID" value="NZ_FMXR01000025.1"/>
</dbReference>
<name>A0A1G6CQQ0_EUBOX</name>
<keyword evidence="1" id="KW-0677">Repeat</keyword>
<accession>A0A1G6CQQ0</accession>
<dbReference type="GO" id="GO:0008270">
    <property type="term" value="F:zinc ion binding"/>
    <property type="evidence" value="ECO:0007669"/>
    <property type="project" value="UniProtKB-KW"/>
</dbReference>
<dbReference type="PANTHER" id="PTHR24104">
    <property type="entry name" value="E3 UBIQUITIN-PROTEIN LIGASE NHLRC1-RELATED"/>
    <property type="match status" value="1"/>
</dbReference>
<dbReference type="InterPro" id="IPR011042">
    <property type="entry name" value="6-blade_b-propeller_TolB-like"/>
</dbReference>
<feature type="repeat" description="NHL" evidence="2">
    <location>
        <begin position="304"/>
        <end position="340"/>
    </location>
</feature>
<feature type="chain" id="PRO_5011579846" evidence="3">
    <location>
        <begin position="31"/>
        <end position="921"/>
    </location>
</feature>
<evidence type="ECO:0000313" key="5">
    <source>
        <dbReference type="Proteomes" id="UP000199228"/>
    </source>
</evidence>
<sequence>MNMCKKMVAIIAIFSLALALFSVTPYTASAASKTKITKCSVKIKKKKYIYTGKKIKPAVMVKYKGKKLQKNKQYKVSYKNNKNVGTAIVLVKGKGRYSGTKKVRFTIAPKTIKTAQITLGSYQKTYHGTKITPPVTAVSVDGVTLSAKTDYTVSYENDYTTGKGVVVVKGKGNYTGTAKVTFDFEIANDDGAISEHDTTNDVFTVKAKSDNSYESSLTERTSFQFGQAAASVLGEVGLEKTNGTEFNHPNGMAYTTIDETVYYVVADTWNNRVLVYKGASAAKAISGNPCNVLGQTSFDTNMPGKELNNLNWPMSVAIDAQNRLYVADTGNHRILIYDSITDLQNGKEADHAIEWFDSNHESHNHHISWPWAISTDCEGKLIVTNTLGGKLLIWDSIPNDWEGEHNPSTIISYGESATPRTITYTGSQLLIGDENIENVGSGYYVYNSCPDSSSEAYDFILPTGNGYSEGAMINGKLYMYSDKLYVYNDGRIDNENDTGDIVLMAEKEPYTKTGKYFLEAGGTNRFLNLDGALYMSLHNRNAIVGWKDPANELTGTTIPKPDVYIGTSGYEEDTTHLASDYLMHNPIPVTDGEHLVIADDLEQSLYVYKKIPTSSGALPDFTYEANHEIGDILLYTDADDKTMMVVTFRTKNQIYIWKDYQFDGSQPDICLDGKIGSKTYSLGTTGEMIYVEYDGTYFYLCSATQGGYVINVYRGIPNENSEIIGQITGITASTGMGDISSNGTNIAVIYDTKTACVFETSQLAQATTQEPVTLTAEDAIGTIDTVHVEGRDDEHNSTLNKWVINESGSAERTTFGSLQSVLLTCDGKVIASDMSENRVIIWDNITDATTYKESSTPVILGHGTNSYELDDLCDDTFAYHDKIEATYADTLFMPRYLAYDKSNLWVGEFKFSNRLLRYEMQ</sequence>
<dbReference type="GO" id="GO:0061630">
    <property type="term" value="F:ubiquitin protein ligase activity"/>
    <property type="evidence" value="ECO:0007669"/>
    <property type="project" value="TreeGrafter"/>
</dbReference>
<evidence type="ECO:0000313" key="4">
    <source>
        <dbReference type="EMBL" id="SDB35223.1"/>
    </source>
</evidence>
<dbReference type="GO" id="GO:0043161">
    <property type="term" value="P:proteasome-mediated ubiquitin-dependent protein catabolic process"/>
    <property type="evidence" value="ECO:0007669"/>
    <property type="project" value="TreeGrafter"/>
</dbReference>
<dbReference type="EMBL" id="FMXR01000025">
    <property type="protein sequence ID" value="SDB35223.1"/>
    <property type="molecule type" value="Genomic_DNA"/>
</dbReference>
<dbReference type="GO" id="GO:0000209">
    <property type="term" value="P:protein polyubiquitination"/>
    <property type="evidence" value="ECO:0007669"/>
    <property type="project" value="TreeGrafter"/>
</dbReference>
<dbReference type="PROSITE" id="PS51125">
    <property type="entry name" value="NHL"/>
    <property type="match status" value="1"/>
</dbReference>
<dbReference type="Proteomes" id="UP000199228">
    <property type="component" value="Unassembled WGS sequence"/>
</dbReference>
<organism evidence="4 5">
    <name type="scientific">Eubacterium oxidoreducens</name>
    <dbReference type="NCBI Taxonomy" id="1732"/>
    <lineage>
        <taxon>Bacteria</taxon>
        <taxon>Bacillati</taxon>
        <taxon>Bacillota</taxon>
        <taxon>Clostridia</taxon>
        <taxon>Eubacteriales</taxon>
        <taxon>Eubacteriaceae</taxon>
        <taxon>Eubacterium</taxon>
    </lineage>
</organism>
<dbReference type="InterPro" id="IPR050952">
    <property type="entry name" value="TRIM-NHL_E3_ligases"/>
</dbReference>
<dbReference type="InterPro" id="IPR011041">
    <property type="entry name" value="Quinoprot_gluc/sorb_DH_b-prop"/>
</dbReference>
<reference evidence="4 5" key="1">
    <citation type="submission" date="2016-10" db="EMBL/GenBank/DDBJ databases">
        <authorList>
            <person name="de Groot N.N."/>
        </authorList>
    </citation>
    <scope>NUCLEOTIDE SEQUENCE [LARGE SCALE GENOMIC DNA]</scope>
    <source>
        <strain evidence="4 5">DSM 3217</strain>
    </source>
</reference>
<evidence type="ECO:0000256" key="2">
    <source>
        <dbReference type="PROSITE-ProRule" id="PRU00504"/>
    </source>
</evidence>
<keyword evidence="5" id="KW-1185">Reference proteome</keyword>
<evidence type="ECO:0000256" key="1">
    <source>
        <dbReference type="ARBA" id="ARBA00022737"/>
    </source>
</evidence>
<gene>
    <name evidence="4" type="ORF">SAMN02910417_02595</name>
</gene>
<dbReference type="SUPFAM" id="SSF63825">
    <property type="entry name" value="YWTD domain"/>
    <property type="match status" value="1"/>
</dbReference>
<dbReference type="PANTHER" id="PTHR24104:SF25">
    <property type="entry name" value="PROTEIN LIN-41"/>
    <property type="match status" value="1"/>
</dbReference>
<dbReference type="STRING" id="1732.SAMN02910417_02595"/>